<dbReference type="PANTHER" id="PTHR10694:SF7">
    <property type="entry name" value="[HISTONE H3]-TRIMETHYL-L-LYSINE(9) DEMETHYLASE"/>
    <property type="match status" value="1"/>
</dbReference>
<feature type="compositionally biased region" description="Polar residues" evidence="1">
    <location>
        <begin position="1461"/>
        <end position="1474"/>
    </location>
</feature>
<dbReference type="RefSeq" id="XP_007880928.1">
    <property type="nucleotide sequence ID" value="XM_007882737.1"/>
</dbReference>
<feature type="compositionally biased region" description="Low complexity" evidence="1">
    <location>
        <begin position="75"/>
        <end position="88"/>
    </location>
</feature>
<feature type="compositionally biased region" description="Low complexity" evidence="1">
    <location>
        <begin position="1835"/>
        <end position="1847"/>
    </location>
</feature>
<gene>
    <name evidence="4" type="ORF">PFL1_05208</name>
</gene>
<proteinExistence type="predicted"/>
<dbReference type="SMART" id="SM00558">
    <property type="entry name" value="JmjC"/>
    <property type="match status" value="1"/>
</dbReference>
<dbReference type="GO" id="GO:0000785">
    <property type="term" value="C:chromatin"/>
    <property type="evidence" value="ECO:0007669"/>
    <property type="project" value="TreeGrafter"/>
</dbReference>
<dbReference type="Pfam" id="PF02375">
    <property type="entry name" value="JmjN"/>
    <property type="match status" value="1"/>
</dbReference>
<feature type="region of interest" description="Disordered" evidence="1">
    <location>
        <begin position="1780"/>
        <end position="1801"/>
    </location>
</feature>
<feature type="compositionally biased region" description="Low complexity" evidence="1">
    <location>
        <begin position="155"/>
        <end position="177"/>
    </location>
</feature>
<feature type="region of interest" description="Disordered" evidence="1">
    <location>
        <begin position="527"/>
        <end position="712"/>
    </location>
</feature>
<feature type="compositionally biased region" description="Low complexity" evidence="1">
    <location>
        <begin position="1528"/>
        <end position="1542"/>
    </location>
</feature>
<dbReference type="Pfam" id="PF13832">
    <property type="entry name" value="zf-HC5HC2H_2"/>
    <property type="match status" value="1"/>
</dbReference>
<feature type="compositionally biased region" description="Low complexity" evidence="1">
    <location>
        <begin position="1257"/>
        <end position="1269"/>
    </location>
</feature>
<accession>A0A061H5L3</accession>
<reference evidence="4 5" key="1">
    <citation type="journal article" date="2013" name="Plant Cell">
        <title>The transition from a phytopathogenic smut ancestor to an anamorphic biocontrol agent deciphered by comparative whole-genome analysis.</title>
        <authorList>
            <person name="Lefebvre F."/>
            <person name="Joly D.L."/>
            <person name="Labbe C."/>
            <person name="Teichmann B."/>
            <person name="Linning R."/>
            <person name="Belzile F."/>
            <person name="Bakkeren G."/>
            <person name="Belanger R.R."/>
        </authorList>
    </citation>
    <scope>NUCLEOTIDE SEQUENCE [LARGE SCALE GENOMIC DNA]</scope>
    <source>
        <strain evidence="4 5">PF-1</strain>
    </source>
</reference>
<feature type="compositionally biased region" description="Polar residues" evidence="1">
    <location>
        <begin position="1581"/>
        <end position="1590"/>
    </location>
</feature>
<feature type="compositionally biased region" description="Polar residues" evidence="1">
    <location>
        <begin position="260"/>
        <end position="269"/>
    </location>
</feature>
<dbReference type="GeneID" id="19319305"/>
<feature type="domain" description="JmjN" evidence="2">
    <location>
        <begin position="398"/>
        <end position="439"/>
    </location>
</feature>
<feature type="region of interest" description="Disordered" evidence="1">
    <location>
        <begin position="1696"/>
        <end position="1753"/>
    </location>
</feature>
<dbReference type="eggNOG" id="KOG0958">
    <property type="taxonomic scope" value="Eukaryota"/>
</dbReference>
<feature type="compositionally biased region" description="Basic and acidic residues" evidence="1">
    <location>
        <begin position="1031"/>
        <end position="1040"/>
    </location>
</feature>
<feature type="compositionally biased region" description="Low complexity" evidence="1">
    <location>
        <begin position="564"/>
        <end position="581"/>
    </location>
</feature>
<dbReference type="GO" id="GO:0005634">
    <property type="term" value="C:nucleus"/>
    <property type="evidence" value="ECO:0007669"/>
    <property type="project" value="TreeGrafter"/>
</dbReference>
<dbReference type="InterPro" id="IPR003347">
    <property type="entry name" value="JmjC_dom"/>
</dbReference>
<feature type="region of interest" description="Disordered" evidence="1">
    <location>
        <begin position="1834"/>
        <end position="1977"/>
    </location>
</feature>
<evidence type="ECO:0000256" key="1">
    <source>
        <dbReference type="SAM" id="MobiDB-lite"/>
    </source>
</evidence>
<dbReference type="SUPFAM" id="SSF51197">
    <property type="entry name" value="Clavaminate synthase-like"/>
    <property type="match status" value="1"/>
</dbReference>
<dbReference type="Gene3D" id="3.30.40.10">
    <property type="entry name" value="Zinc/RING finger domain, C3HC4 (zinc finger)"/>
    <property type="match status" value="1"/>
</dbReference>
<feature type="region of interest" description="Disordered" evidence="1">
    <location>
        <begin position="1058"/>
        <end position="1078"/>
    </location>
</feature>
<dbReference type="EMBL" id="KE361640">
    <property type="protein sequence ID" value="EPQ27285.1"/>
    <property type="molecule type" value="Genomic_DNA"/>
</dbReference>
<dbReference type="GO" id="GO:0010468">
    <property type="term" value="P:regulation of gene expression"/>
    <property type="evidence" value="ECO:0007669"/>
    <property type="project" value="TreeGrafter"/>
</dbReference>
<dbReference type="CDD" id="cd15571">
    <property type="entry name" value="ePHD"/>
    <property type="match status" value="1"/>
</dbReference>
<organism evidence="4 5">
    <name type="scientific">Pseudozyma flocculosa PF-1</name>
    <dbReference type="NCBI Taxonomy" id="1277687"/>
    <lineage>
        <taxon>Eukaryota</taxon>
        <taxon>Fungi</taxon>
        <taxon>Dikarya</taxon>
        <taxon>Basidiomycota</taxon>
        <taxon>Ustilaginomycotina</taxon>
        <taxon>Ustilaginomycetes</taxon>
        <taxon>Ustilaginales</taxon>
        <taxon>Ustilaginaceae</taxon>
        <taxon>Pseudozyma</taxon>
    </lineage>
</organism>
<feature type="domain" description="JmjC" evidence="3">
    <location>
        <begin position="812"/>
        <end position="976"/>
    </location>
</feature>
<dbReference type="Pfam" id="PF02373">
    <property type="entry name" value="JmjC"/>
    <property type="match status" value="1"/>
</dbReference>
<dbReference type="GO" id="GO:0032454">
    <property type="term" value="F:histone H3K9 demethylase activity"/>
    <property type="evidence" value="ECO:0007669"/>
    <property type="project" value="TreeGrafter"/>
</dbReference>
<name>A0A061H5L3_9BASI</name>
<evidence type="ECO:0000313" key="4">
    <source>
        <dbReference type="EMBL" id="EPQ27285.1"/>
    </source>
</evidence>
<dbReference type="PANTHER" id="PTHR10694">
    <property type="entry name" value="LYSINE-SPECIFIC DEMETHYLASE"/>
    <property type="match status" value="1"/>
</dbReference>
<evidence type="ECO:0000259" key="3">
    <source>
        <dbReference type="PROSITE" id="PS51184"/>
    </source>
</evidence>
<sequence length="2051" mass="219970">MVDAEIHVDVPPQQPQQPQQAEQPGTTSPTAAAAVEEATAAAQLVTTPPPATNPTPAKTSDAPDDQQEQAGTNIVPDASASAAAPADVDQPKPNTAQPLIEDPKESEQRPQEGAEAIPTASSHPAAAQPTDSEDTAPAKTSAEIDPDDAAVSARAQADTTEPADAAATPTRAVPASAQDETNNADQRVEAQQPEGASAQPSAEVIDAPGGDSDVVTTAADATPGLTAPESPNHHSSPRTEAEVDAGPSSPRPHASDSSRHTTPATSMGETSDEKERTDDHATPRQKHAEVPAPRKGDDGLPLAASTAPTVQAAPPSQQQQSAQGNDQQQPASTTAVTPPPTADDAAISTPPAQEQQEQPEQPPAAPAEPIEPILPAYIYPMDPSVSAITRGNLSQDGVPVFEPTMEQFQDFYSFCQAIDEWGMRCGIVKIVPPKEWRDALPSLMPSAEAKAEAEEQGEEIVDVSRVRIRNAILQHFSPAGSGVWRQTNVTRTVKVWNAKQWADTCISPGQKGPEMDRMKWKVEVDGVTNGGWGHRKLKEGERDPHAAILEEEGVRTRSGKARPSLATSNGASGAAGSTETRAGTKRKRAQGKSPAAVAAAIGDPLSKEEARTSTPAPNGDARSVATDEGIRTPKREEGMRERDDEEMPRLESPGATPSPSKINLRKRPSRNVAGNTPQQALASSLQASPDTSSEPSASPTKAKRSAWPESTTAEEWERFDYANCWRLEGLSEEQIERHRRRAAARAGKDGKGEGSVQSASSPFDDEGDLPQPPEPSAWDEATCREIESEYWRSLNFGKPPMYGADLKGTLFDHRTARWNVGKLDNLLTRLRLRRKLPGVTTPYLYWGMWRATFAWHVEDMDLYSINYLHFGAPKQWYSIRQADRQRFESAMAAAFPSDSRRCPHFMRHKSYLASPSFLASHGIRPLRLVHNAGEFVITYPYGYHSGFNLGYNCAESVNFALDSWLDIGRKANYCHCDQAQQSVRMDVDAMLEESKELEEVDRRKELRRTREEGLRAVEEEELEKRRKRNEKAREARKLKKEKDALAAAAAAAAAEIDEGGGDINTAPSSDASQPPRAAEELALAASLAMMASGSTPQKPPAAAAGSSGENPCVFCPSQIRDDLVRIPDTVEATGPRGKPLVGKFAHRLCASFIPETWVGRSDDGKHDIVCGVDGIEKARYSLKCQICPTPALQKMGAKIQCTRGRCPKSVHVSCALIEEHGWFIDVCTAEVADRLEAKDGVANGPGKASKKKRKGAPSSEPSSESQPHQQSEHGPRDDEERLVVLCRSHNPLFKQAEEARKAEELRDRILELPIPSVIKIKSSGGVFEATMTEVRDLPDGQGEVVIDDQGRPRSVKFGRILFDEKPPSPPAPPAEELEPVGKKETAAPPTTVEAAKTPSSKPARKRTATAKAAAAAAAAAAEAKIETDGEAAKVEELAAAEGRPVKRARKASKKAEAAAATNATVDELVSSSKPTPVRKPRASTGKKTSAAKASGPAAAANTESTSLAERTNAKGEPVLSQGEAVGLQQQQQEQQQQTDPGAIPSPGPGPAAVAPGAPDYASRGPRQAYHLAHPGAPSAPVYQNGSSFPQFGQRFGGSYGQPPSVLYDPRSGQGAMPPAADYGAPHPGYPAHQHQPHQPQQPPQQLYHGYRHPAAPAHDWQHYEQMQQQHYQQQQQPQAPMYAHARYATGAMPMQYRQSPHQTPVTQSSPLPPPLTSRTSSQSDSTVTLPSSTVVPRTGKPEQIYGGGYEHSPEHIYSESRAYAGSDPRGMLPQQTYVHSPATHTASLRSGAPQYADSPSMYPYQHHQERRMLPSYREALVQLPALSSFASTRDAPQAAALPPQSQQHHASQDVYQSPAGAPSASASAAARPRGLAQAGYGPVAVPSRSQPVSGRGSGGGYPATAYEPQPGYYPSLPPQQHSQSQAMDASPLSPGAASFSRGHPAYAARVPDHSPTHYGHGHPEQQPQHHHHHQQQPLATYMPAATSASPHHQDLAHEHAALHARGYSMQNAGAATPTYSQHASLATPTGAMQQAYPTAQHQPVETSFIHR</sequence>
<dbReference type="GO" id="GO:0051864">
    <property type="term" value="F:histone H3K36 demethylase activity"/>
    <property type="evidence" value="ECO:0007669"/>
    <property type="project" value="TreeGrafter"/>
</dbReference>
<feature type="region of interest" description="Disordered" evidence="1">
    <location>
        <begin position="1362"/>
        <end position="1647"/>
    </location>
</feature>
<dbReference type="PROSITE" id="PS51183">
    <property type="entry name" value="JMJN"/>
    <property type="match status" value="1"/>
</dbReference>
<feature type="region of interest" description="Disordered" evidence="1">
    <location>
        <begin position="740"/>
        <end position="779"/>
    </location>
</feature>
<feature type="region of interest" description="Disordered" evidence="1">
    <location>
        <begin position="1"/>
        <end position="368"/>
    </location>
</feature>
<feature type="compositionally biased region" description="Basic and acidic residues" evidence="1">
    <location>
        <begin position="271"/>
        <end position="298"/>
    </location>
</feature>
<dbReference type="OrthoDB" id="9547406at2759"/>
<evidence type="ECO:0008006" key="6">
    <source>
        <dbReference type="Google" id="ProtNLM"/>
    </source>
</evidence>
<feature type="compositionally biased region" description="Basic and acidic residues" evidence="1">
    <location>
        <begin position="628"/>
        <end position="642"/>
    </location>
</feature>
<feature type="compositionally biased region" description="Polar residues" evidence="1">
    <location>
        <begin position="672"/>
        <end position="699"/>
    </location>
</feature>
<evidence type="ECO:0000313" key="5">
    <source>
        <dbReference type="Proteomes" id="UP000053664"/>
    </source>
</evidence>
<feature type="compositionally biased region" description="Low complexity" evidence="1">
    <location>
        <begin position="1623"/>
        <end position="1647"/>
    </location>
</feature>
<dbReference type="SMART" id="SM00545">
    <property type="entry name" value="JmjN"/>
    <property type="match status" value="1"/>
</dbReference>
<dbReference type="InterPro" id="IPR013083">
    <property type="entry name" value="Znf_RING/FYVE/PHD"/>
</dbReference>
<evidence type="ECO:0000259" key="2">
    <source>
        <dbReference type="PROSITE" id="PS51183"/>
    </source>
</evidence>
<protein>
    <recommendedName>
        <fullName evidence="6">[Histone H3]-trimethyl-L-lysine(9) demethylase</fullName>
    </recommendedName>
</protein>
<feature type="compositionally biased region" description="Low complexity" evidence="1">
    <location>
        <begin position="16"/>
        <end position="46"/>
    </location>
</feature>
<feature type="region of interest" description="Disordered" evidence="1">
    <location>
        <begin position="1239"/>
        <end position="1278"/>
    </location>
</feature>
<dbReference type="Proteomes" id="UP000053664">
    <property type="component" value="Unassembled WGS sequence"/>
</dbReference>
<feature type="compositionally biased region" description="Low complexity" evidence="1">
    <location>
        <begin position="1482"/>
        <end position="1500"/>
    </location>
</feature>
<feature type="region of interest" description="Disordered" evidence="1">
    <location>
        <begin position="1018"/>
        <end position="1040"/>
    </location>
</feature>
<feature type="compositionally biased region" description="Basic and acidic residues" evidence="1">
    <location>
        <begin position="1423"/>
        <end position="1436"/>
    </location>
</feature>
<feature type="compositionally biased region" description="Low complexity" evidence="1">
    <location>
        <begin position="1409"/>
        <end position="1421"/>
    </location>
</feature>
<feature type="compositionally biased region" description="Basic and acidic residues" evidence="1">
    <location>
        <begin position="101"/>
        <end position="112"/>
    </location>
</feature>
<dbReference type="HOGENOM" id="CLU_233121_0_0_1"/>
<dbReference type="KEGG" id="pfp:PFL1_05208"/>
<dbReference type="InterPro" id="IPR003349">
    <property type="entry name" value="JmjN"/>
</dbReference>
<dbReference type="PROSITE" id="PS51184">
    <property type="entry name" value="JMJC"/>
    <property type="match status" value="1"/>
</dbReference>
<feature type="compositionally biased region" description="Polar residues" evidence="1">
    <location>
        <begin position="1724"/>
        <end position="1735"/>
    </location>
</feature>
<feature type="compositionally biased region" description="Low complexity" evidence="1">
    <location>
        <begin position="303"/>
        <end position="359"/>
    </location>
</feature>
<feature type="compositionally biased region" description="Low complexity" evidence="1">
    <location>
        <begin position="1856"/>
        <end position="1879"/>
    </location>
</feature>
<dbReference type="Gene3D" id="2.60.120.650">
    <property type="entry name" value="Cupin"/>
    <property type="match status" value="2"/>
</dbReference>
<feature type="compositionally biased region" description="Low complexity" evidence="1">
    <location>
        <begin position="1386"/>
        <end position="1398"/>
    </location>
</feature>